<evidence type="ECO:0000256" key="4">
    <source>
        <dbReference type="PROSITE-ProRule" id="PRU00335"/>
    </source>
</evidence>
<dbReference type="SUPFAM" id="SSF46689">
    <property type="entry name" value="Homeodomain-like"/>
    <property type="match status" value="1"/>
</dbReference>
<dbReference type="InterPro" id="IPR050109">
    <property type="entry name" value="HTH-type_TetR-like_transc_reg"/>
</dbReference>
<dbReference type="InterPro" id="IPR041347">
    <property type="entry name" value="MftR_C"/>
</dbReference>
<evidence type="ECO:0000259" key="6">
    <source>
        <dbReference type="PROSITE" id="PS50977"/>
    </source>
</evidence>
<name>A0A066TYX3_9PSEU</name>
<evidence type="ECO:0000256" key="5">
    <source>
        <dbReference type="SAM" id="MobiDB-lite"/>
    </source>
</evidence>
<dbReference type="AlphaFoldDB" id="A0A066TYX3"/>
<keyword evidence="2 4" id="KW-0238">DNA-binding</keyword>
<organism evidence="7 8">
    <name type="scientific">Amycolatopsis rifamycinica</name>
    <dbReference type="NCBI Taxonomy" id="287986"/>
    <lineage>
        <taxon>Bacteria</taxon>
        <taxon>Bacillati</taxon>
        <taxon>Actinomycetota</taxon>
        <taxon>Actinomycetes</taxon>
        <taxon>Pseudonocardiales</taxon>
        <taxon>Pseudonocardiaceae</taxon>
        <taxon>Amycolatopsis</taxon>
    </lineage>
</organism>
<dbReference type="Pfam" id="PF00440">
    <property type="entry name" value="TetR_N"/>
    <property type="match status" value="1"/>
</dbReference>
<dbReference type="STRING" id="287986.DV20_37430"/>
<gene>
    <name evidence="7" type="ORF">DV20_37430</name>
</gene>
<sequence>MPPQEPPKLTLRERKKREARRALAQAALRLTLERGLENVRVEDIAHEVGVSPRTFNNYFSSKEQAVCSVVADRHEGMREALLARPAGEPLWESVKQAVLEQYSRDGEPDRAYVARIRELMGQLMLRGEFLNAHAAVERVLAETIANRVGGVDHLLCRLMASSVESAVRVAFVNWFTEGEPLLPTLERLLDELAAGMPTLTGGGTAPEPNPNTTTTPLGESLC</sequence>
<feature type="region of interest" description="Disordered" evidence="5">
    <location>
        <begin position="197"/>
        <end position="222"/>
    </location>
</feature>
<proteinExistence type="predicted"/>
<feature type="domain" description="HTH tetR-type" evidence="6">
    <location>
        <begin position="17"/>
        <end position="77"/>
    </location>
</feature>
<comment type="caution">
    <text evidence="7">The sequence shown here is derived from an EMBL/GenBank/DDBJ whole genome shotgun (WGS) entry which is preliminary data.</text>
</comment>
<dbReference type="OrthoDB" id="3296001at2"/>
<dbReference type="PANTHER" id="PTHR30055">
    <property type="entry name" value="HTH-TYPE TRANSCRIPTIONAL REGULATOR RUTR"/>
    <property type="match status" value="1"/>
</dbReference>
<accession>A0A066TYX3</accession>
<evidence type="ECO:0000313" key="8">
    <source>
        <dbReference type="Proteomes" id="UP000027345"/>
    </source>
</evidence>
<dbReference type="EMBL" id="JMQI01000076">
    <property type="protein sequence ID" value="KDN17079.1"/>
    <property type="molecule type" value="Genomic_DNA"/>
</dbReference>
<feature type="DNA-binding region" description="H-T-H motif" evidence="4">
    <location>
        <begin position="40"/>
        <end position="59"/>
    </location>
</feature>
<evidence type="ECO:0000256" key="2">
    <source>
        <dbReference type="ARBA" id="ARBA00023125"/>
    </source>
</evidence>
<protein>
    <submittedName>
        <fullName evidence="7">TetR family transcriptional regulator</fullName>
    </submittedName>
</protein>
<evidence type="ECO:0000256" key="1">
    <source>
        <dbReference type="ARBA" id="ARBA00023015"/>
    </source>
</evidence>
<dbReference type="GO" id="GO:0000976">
    <property type="term" value="F:transcription cis-regulatory region binding"/>
    <property type="evidence" value="ECO:0007669"/>
    <property type="project" value="TreeGrafter"/>
</dbReference>
<evidence type="ECO:0000256" key="3">
    <source>
        <dbReference type="ARBA" id="ARBA00023163"/>
    </source>
</evidence>
<keyword evidence="3" id="KW-0804">Transcription</keyword>
<dbReference type="PANTHER" id="PTHR30055:SF238">
    <property type="entry name" value="MYCOFACTOCIN BIOSYNTHESIS TRANSCRIPTIONAL REGULATOR MFTR-RELATED"/>
    <property type="match status" value="1"/>
</dbReference>
<dbReference type="Gene3D" id="1.10.357.10">
    <property type="entry name" value="Tetracycline Repressor, domain 2"/>
    <property type="match status" value="1"/>
</dbReference>
<evidence type="ECO:0000313" key="7">
    <source>
        <dbReference type="EMBL" id="KDN17079.1"/>
    </source>
</evidence>
<dbReference type="RefSeq" id="WP_043788014.1">
    <property type="nucleotide sequence ID" value="NZ_JMQI01000076.1"/>
</dbReference>
<dbReference type="Pfam" id="PF17754">
    <property type="entry name" value="TetR_C_14"/>
    <property type="match status" value="1"/>
</dbReference>
<dbReference type="InterPro" id="IPR009057">
    <property type="entry name" value="Homeodomain-like_sf"/>
</dbReference>
<dbReference type="PROSITE" id="PS50977">
    <property type="entry name" value="HTH_TETR_2"/>
    <property type="match status" value="1"/>
</dbReference>
<keyword evidence="8" id="KW-1185">Reference proteome</keyword>
<dbReference type="Proteomes" id="UP000027345">
    <property type="component" value="Unassembled WGS sequence"/>
</dbReference>
<dbReference type="eggNOG" id="COG1309">
    <property type="taxonomic scope" value="Bacteria"/>
</dbReference>
<feature type="compositionally biased region" description="Low complexity" evidence="5">
    <location>
        <begin position="210"/>
        <end position="222"/>
    </location>
</feature>
<keyword evidence="1" id="KW-0805">Transcription regulation</keyword>
<reference evidence="7 8" key="1">
    <citation type="submission" date="2014-05" db="EMBL/GenBank/DDBJ databases">
        <title>Draft genome sequence of Amycolatopsis rifamycinica DSM 46095.</title>
        <authorList>
            <person name="Lal R."/>
            <person name="Saxena A."/>
            <person name="Kumari R."/>
            <person name="Mukherjee U."/>
            <person name="Singh P."/>
            <person name="Sangwan N."/>
            <person name="Mahato N.K."/>
        </authorList>
    </citation>
    <scope>NUCLEOTIDE SEQUENCE [LARGE SCALE GENOMIC DNA]</scope>
    <source>
        <strain evidence="7 8">DSM 46095</strain>
    </source>
</reference>
<dbReference type="InterPro" id="IPR001647">
    <property type="entry name" value="HTH_TetR"/>
</dbReference>
<dbReference type="GO" id="GO:0003700">
    <property type="term" value="F:DNA-binding transcription factor activity"/>
    <property type="evidence" value="ECO:0007669"/>
    <property type="project" value="TreeGrafter"/>
</dbReference>